<dbReference type="InterPro" id="IPR002502">
    <property type="entry name" value="Amidase_domain"/>
</dbReference>
<evidence type="ECO:0000256" key="2">
    <source>
        <dbReference type="ARBA" id="ARBA00022588"/>
    </source>
</evidence>
<dbReference type="VEuPathDB" id="VectorBase:SCAU006375"/>
<feature type="domain" description="Peptidoglycan recognition protein family" evidence="4">
    <location>
        <begin position="12"/>
        <end position="148"/>
    </location>
</feature>
<dbReference type="PANTHER" id="PTHR11022:SF73">
    <property type="entry name" value="PEPTIDOGLYCAN-RECOGNITION PROTEIN LD"/>
    <property type="match status" value="1"/>
</dbReference>
<comment type="similarity">
    <text evidence="1">Belongs to the N-acetylmuramoyl-L-alanine amidase 2 family.</text>
</comment>
<dbReference type="PANTHER" id="PTHR11022">
    <property type="entry name" value="PEPTIDOGLYCAN RECOGNITION PROTEIN"/>
    <property type="match status" value="1"/>
</dbReference>
<dbReference type="GO" id="GO:0045087">
    <property type="term" value="P:innate immune response"/>
    <property type="evidence" value="ECO:0007669"/>
    <property type="project" value="UniProtKB-KW"/>
</dbReference>
<proteinExistence type="inferred from homology"/>
<dbReference type="GO" id="GO:0009253">
    <property type="term" value="P:peptidoglycan catabolic process"/>
    <property type="evidence" value="ECO:0007669"/>
    <property type="project" value="InterPro"/>
</dbReference>
<keyword evidence="3" id="KW-0391">Immunity</keyword>
<accession>A0A1I8PAX2</accession>
<dbReference type="GO" id="GO:0008745">
    <property type="term" value="F:N-acetylmuramoyl-L-alanine amidase activity"/>
    <property type="evidence" value="ECO:0007669"/>
    <property type="project" value="InterPro"/>
</dbReference>
<dbReference type="STRING" id="35570.A0A1I8PAX2"/>
<dbReference type="AlphaFoldDB" id="A0A1I8PAX2"/>
<evidence type="ECO:0000313" key="6">
    <source>
        <dbReference type="Proteomes" id="UP000095300"/>
    </source>
</evidence>
<dbReference type="CDD" id="cd06583">
    <property type="entry name" value="PGRP"/>
    <property type="match status" value="1"/>
</dbReference>
<evidence type="ECO:0000313" key="5">
    <source>
        <dbReference type="EnsemblMetazoa" id="SCAU006375-PA"/>
    </source>
</evidence>
<sequence>MKARLPSITFSLDLVHHDVWSIKKLPMGPRMDPLNVDSVMITQTGSNNCDNPIQCQNILQQMQSDYSNRLKQELPYNFLIGCDGVAYEVRGWTYESGMEGVDQKRTLVIGLIGNFDYTSPPHVLIKTLKFLMKESVKRRKLKRFHQVHNLNKFCTDCVENTLIQ</sequence>
<dbReference type="Proteomes" id="UP000095300">
    <property type="component" value="Unassembled WGS sequence"/>
</dbReference>
<keyword evidence="2" id="KW-0399">Innate immunity</keyword>
<dbReference type="EnsemblMetazoa" id="SCAU006375-RA">
    <property type="protein sequence ID" value="SCAU006375-PA"/>
    <property type="gene ID" value="SCAU006375"/>
</dbReference>
<reference evidence="5" key="1">
    <citation type="submission" date="2020-05" db="UniProtKB">
        <authorList>
            <consortium name="EnsemblMetazoa"/>
        </authorList>
    </citation>
    <scope>IDENTIFICATION</scope>
    <source>
        <strain evidence="5">USDA</strain>
    </source>
</reference>
<name>A0A1I8PAX2_STOCA</name>
<dbReference type="Gene3D" id="3.40.80.10">
    <property type="entry name" value="Peptidoglycan recognition protein-like"/>
    <property type="match status" value="1"/>
</dbReference>
<protein>
    <recommendedName>
        <fullName evidence="4">Peptidoglycan recognition protein family domain-containing protein</fullName>
    </recommendedName>
</protein>
<evidence type="ECO:0000256" key="1">
    <source>
        <dbReference type="ARBA" id="ARBA00007553"/>
    </source>
</evidence>
<dbReference type="OrthoDB" id="7939567at2759"/>
<dbReference type="SUPFAM" id="SSF55846">
    <property type="entry name" value="N-acetylmuramoyl-L-alanine amidase-like"/>
    <property type="match status" value="1"/>
</dbReference>
<gene>
    <name evidence="5" type="primary">106091807</name>
</gene>
<evidence type="ECO:0000256" key="3">
    <source>
        <dbReference type="ARBA" id="ARBA00022859"/>
    </source>
</evidence>
<dbReference type="InterPro" id="IPR015510">
    <property type="entry name" value="PGRP"/>
</dbReference>
<organism evidence="5 6">
    <name type="scientific">Stomoxys calcitrans</name>
    <name type="common">Stable fly</name>
    <name type="synonym">Conops calcitrans</name>
    <dbReference type="NCBI Taxonomy" id="35570"/>
    <lineage>
        <taxon>Eukaryota</taxon>
        <taxon>Metazoa</taxon>
        <taxon>Ecdysozoa</taxon>
        <taxon>Arthropoda</taxon>
        <taxon>Hexapoda</taxon>
        <taxon>Insecta</taxon>
        <taxon>Pterygota</taxon>
        <taxon>Neoptera</taxon>
        <taxon>Endopterygota</taxon>
        <taxon>Diptera</taxon>
        <taxon>Brachycera</taxon>
        <taxon>Muscomorpha</taxon>
        <taxon>Muscoidea</taxon>
        <taxon>Muscidae</taxon>
        <taxon>Stomoxys</taxon>
    </lineage>
</organism>
<dbReference type="InterPro" id="IPR036505">
    <property type="entry name" value="Amidase/PGRP_sf"/>
</dbReference>
<keyword evidence="6" id="KW-1185">Reference proteome</keyword>
<dbReference type="InterPro" id="IPR006619">
    <property type="entry name" value="PGRP_domain_met/bac"/>
</dbReference>
<dbReference type="Pfam" id="PF01510">
    <property type="entry name" value="Amidase_2"/>
    <property type="match status" value="1"/>
</dbReference>
<evidence type="ECO:0000259" key="4">
    <source>
        <dbReference type="SMART" id="SM00701"/>
    </source>
</evidence>
<dbReference type="GO" id="GO:0008270">
    <property type="term" value="F:zinc ion binding"/>
    <property type="evidence" value="ECO:0007669"/>
    <property type="project" value="InterPro"/>
</dbReference>
<dbReference type="SMART" id="SM00701">
    <property type="entry name" value="PGRP"/>
    <property type="match status" value="1"/>
</dbReference>